<feature type="transmembrane region" description="Helical" evidence="11">
    <location>
        <begin position="246"/>
        <end position="267"/>
    </location>
</feature>
<evidence type="ECO:0000256" key="6">
    <source>
        <dbReference type="ARBA" id="ARBA00022692"/>
    </source>
</evidence>
<comment type="similarity">
    <text evidence="2">Belongs to the inorganic phosphate transporter (PiT) (TC 2.A.20) family. Pit subfamily.</text>
</comment>
<dbReference type="PANTHER" id="PTHR11101:SF65">
    <property type="entry name" value="LOW-AFFINITY INORGANIC PHOSPHATE TRANSPORTER PITA-RELATED"/>
    <property type="match status" value="1"/>
</dbReference>
<protein>
    <recommendedName>
        <fullName evidence="11">Phosphate transporter</fullName>
    </recommendedName>
</protein>
<evidence type="ECO:0000256" key="2">
    <source>
        <dbReference type="ARBA" id="ARBA00005342"/>
    </source>
</evidence>
<feature type="transmembrane region" description="Helical" evidence="11">
    <location>
        <begin position="168"/>
        <end position="190"/>
    </location>
</feature>
<evidence type="ECO:0000256" key="7">
    <source>
        <dbReference type="ARBA" id="ARBA00022847"/>
    </source>
</evidence>
<keyword evidence="9 11" id="KW-0472">Membrane</keyword>
<dbReference type="STRING" id="371042.NG99_04980"/>
<name>A0A0A3Z852_9GAMM</name>
<dbReference type="GO" id="GO:0005886">
    <property type="term" value="C:plasma membrane"/>
    <property type="evidence" value="ECO:0007669"/>
    <property type="project" value="UniProtKB-SubCell"/>
</dbReference>
<evidence type="ECO:0000256" key="11">
    <source>
        <dbReference type="RuleBase" id="RU363058"/>
    </source>
</evidence>
<feature type="transmembrane region" description="Helical" evidence="11">
    <location>
        <begin position="65"/>
        <end position="89"/>
    </location>
</feature>
<feature type="transmembrane region" description="Helical" evidence="11">
    <location>
        <begin position="221"/>
        <end position="240"/>
    </location>
</feature>
<reference evidence="12 13" key="1">
    <citation type="submission" date="2014-10" db="EMBL/GenBank/DDBJ databases">
        <title>Genome sequence of Erwinia typographi M043b.</title>
        <authorList>
            <person name="Chan K.-G."/>
            <person name="Tan W.-S."/>
        </authorList>
    </citation>
    <scope>NUCLEOTIDE SEQUENCE [LARGE SCALE GENOMIC DNA]</scope>
    <source>
        <strain evidence="12 13">M043b</strain>
    </source>
</reference>
<evidence type="ECO:0000313" key="13">
    <source>
        <dbReference type="Proteomes" id="UP000030351"/>
    </source>
</evidence>
<feature type="transmembrane region" description="Helical" evidence="11">
    <location>
        <begin position="487"/>
        <end position="508"/>
    </location>
</feature>
<evidence type="ECO:0000256" key="4">
    <source>
        <dbReference type="ARBA" id="ARBA00022475"/>
    </source>
</evidence>
<proteinExistence type="inferred from homology"/>
<dbReference type="GO" id="GO:0015293">
    <property type="term" value="F:symporter activity"/>
    <property type="evidence" value="ECO:0007669"/>
    <property type="project" value="UniProtKB-KW"/>
</dbReference>
<evidence type="ECO:0000256" key="9">
    <source>
        <dbReference type="ARBA" id="ARBA00023136"/>
    </source>
</evidence>
<comment type="catalytic activity">
    <reaction evidence="10">
        <text>phosphate(in) + H(+)(in) = phosphate(out) + H(+)(out)</text>
        <dbReference type="Rhea" id="RHEA:29939"/>
        <dbReference type="ChEBI" id="CHEBI:15378"/>
        <dbReference type="ChEBI" id="CHEBI:43474"/>
    </reaction>
</comment>
<dbReference type="PANTHER" id="PTHR11101">
    <property type="entry name" value="PHOSPHATE TRANSPORTER"/>
    <property type="match status" value="1"/>
</dbReference>
<keyword evidence="3 11" id="KW-0813">Transport</keyword>
<dbReference type="Pfam" id="PF01384">
    <property type="entry name" value="PHO4"/>
    <property type="match status" value="1"/>
</dbReference>
<keyword evidence="7" id="KW-0769">Symport</keyword>
<dbReference type="InterPro" id="IPR047818">
    <property type="entry name" value="Phos_trans_PitA_PitB"/>
</dbReference>
<dbReference type="AlphaFoldDB" id="A0A0A3Z852"/>
<dbReference type="NCBIfam" id="NF033774">
    <property type="entry name" value="phos_trans_PitA"/>
    <property type="match status" value="1"/>
</dbReference>
<feature type="transmembrane region" description="Helical" evidence="11">
    <location>
        <begin position="13"/>
        <end position="39"/>
    </location>
</feature>
<comment type="caution">
    <text evidence="12">The sequence shown here is derived from an EMBL/GenBank/DDBJ whole genome shotgun (WGS) entry which is preliminary data.</text>
</comment>
<evidence type="ECO:0000256" key="8">
    <source>
        <dbReference type="ARBA" id="ARBA00022989"/>
    </source>
</evidence>
<dbReference type="EMBL" id="JRUQ01000019">
    <property type="protein sequence ID" value="KGT95000.1"/>
    <property type="molecule type" value="Genomic_DNA"/>
</dbReference>
<keyword evidence="4" id="KW-1003">Cell membrane</keyword>
<sequence length="513" mass="55261">MRRVHVLQNGLTFMLHLFAGLDFHTGLLLVLALLFVLFYEAINGFHDTANAVATVIYTRAMRSQLAVAMAGVFNFFGVLLGGLSVAYAIVHLLPTDLLLNVGSAHGLAMVFSMLLAAIIWNLGTWYFGLPASSSHTLIGAIIGIGLTNALVTGTSVVDALNIPKMIGIFLSLVISPIVGLVLAGGLVFILRRYWSGSKKRLRIHMTPAEREKIDGKKKPPFWTRIALIVSAIGVSYSHGANDGQKGIGLIMLVLIGVAPAGFVVNMNSSGYDITRTRDAVNNLEQYYQQHADTLTHIVQMAPPAVPTPEENPGTPQEFHCNAERALSAIQHAQSLLNNLQSYDKLNVEQRSHLRRLLMCISDTADKAAKMPNVSSDDQRLLGKLKGDLLNTVEYAPLWIIVAVAFALSMGTMVGWRRVATTIGEKIGKKGMTYAQGMSAQMTAAVSIGVASYTGMPVSTTHVLSSSVAGTMLVDGGGVQSRTIKNILLAWVLTLPISIILSGVLYWLALKFVA</sequence>
<keyword evidence="5 11" id="KW-0592">Phosphate transport</keyword>
<evidence type="ECO:0000256" key="1">
    <source>
        <dbReference type="ARBA" id="ARBA00004651"/>
    </source>
</evidence>
<dbReference type="GO" id="GO:0035435">
    <property type="term" value="P:phosphate ion transmembrane transport"/>
    <property type="evidence" value="ECO:0007669"/>
    <property type="project" value="TreeGrafter"/>
</dbReference>
<evidence type="ECO:0000313" key="12">
    <source>
        <dbReference type="EMBL" id="KGT95000.1"/>
    </source>
</evidence>
<accession>A0A0A3Z852</accession>
<comment type="subcellular location">
    <subcellularLocation>
        <location evidence="1">Cell membrane</location>
        <topology evidence="1">Multi-pass membrane protein</topology>
    </subcellularLocation>
    <subcellularLocation>
        <location evidence="11">Membrane</location>
        <topology evidence="11">Multi-pass membrane protein</topology>
    </subcellularLocation>
</comment>
<keyword evidence="6 11" id="KW-0812">Transmembrane</keyword>
<dbReference type="InterPro" id="IPR001204">
    <property type="entry name" value="Phos_transporter"/>
</dbReference>
<feature type="transmembrane region" description="Helical" evidence="11">
    <location>
        <begin position="394"/>
        <end position="415"/>
    </location>
</feature>
<organism evidence="12 13">
    <name type="scientific">Erwinia typographi</name>
    <dbReference type="NCBI Taxonomy" id="371042"/>
    <lineage>
        <taxon>Bacteria</taxon>
        <taxon>Pseudomonadati</taxon>
        <taxon>Pseudomonadota</taxon>
        <taxon>Gammaproteobacteria</taxon>
        <taxon>Enterobacterales</taxon>
        <taxon>Erwiniaceae</taxon>
        <taxon>Erwinia</taxon>
    </lineage>
</organism>
<evidence type="ECO:0000256" key="10">
    <source>
        <dbReference type="ARBA" id="ARBA00047348"/>
    </source>
</evidence>
<feature type="transmembrane region" description="Helical" evidence="11">
    <location>
        <begin position="136"/>
        <end position="156"/>
    </location>
</feature>
<feature type="transmembrane region" description="Helical" evidence="11">
    <location>
        <begin position="109"/>
        <end position="129"/>
    </location>
</feature>
<dbReference type="GO" id="GO:0005315">
    <property type="term" value="F:phosphate transmembrane transporter activity"/>
    <property type="evidence" value="ECO:0007669"/>
    <property type="project" value="InterPro"/>
</dbReference>
<gene>
    <name evidence="12" type="ORF">NG99_04980</name>
</gene>
<evidence type="ECO:0000256" key="3">
    <source>
        <dbReference type="ARBA" id="ARBA00022448"/>
    </source>
</evidence>
<keyword evidence="8 11" id="KW-1133">Transmembrane helix</keyword>
<dbReference type="Proteomes" id="UP000030351">
    <property type="component" value="Unassembled WGS sequence"/>
</dbReference>
<evidence type="ECO:0000256" key="5">
    <source>
        <dbReference type="ARBA" id="ARBA00022592"/>
    </source>
</evidence>
<keyword evidence="13" id="KW-1185">Reference proteome</keyword>
<dbReference type="eggNOG" id="COG0306">
    <property type="taxonomic scope" value="Bacteria"/>
</dbReference>